<sequence length="430" mass="48284">MSLLPPDTIQVKRKRGVEDGPLDFLQVEGNKRFRCLSGDATWVYQRKEANVERADHPTKPSFPVIRATREGDENRPIKSLRRQATPAAAKADTPVTFPVPAPASLVNPANEQIRRFHLSKLDSSGPTKVGSSKKRGAPAVFVERGAKKQRESLESEISQPSRAEGIPHNAPTEALAVRPSTPTFPEPMTTAAQPATQTRYKRPGTKVRTTNSSTPTKPNLPPSLLNRQGLDMDELARDMEAYTLSQITKTLDMMDFNSNRISATPSPASKSKFRPRAPAQRFSDRHPDYVAPVEAKTVAAADLMVQDNDDTTDDEDYVLETYERVPASRLRDQAVPPHRVGLLVFDTEPERTEFFYGNEEESDDEFPEDEEDENAENYHTADYPDEDLDWDDELDRDPYRYHNSGDEGLDEDGLEKDIWDRFGEAKGVPF</sequence>
<feature type="region of interest" description="Disordered" evidence="2">
    <location>
        <begin position="262"/>
        <end position="283"/>
    </location>
</feature>
<dbReference type="Pfam" id="PF08574">
    <property type="entry name" value="Iwr1"/>
    <property type="match status" value="1"/>
</dbReference>
<feature type="domain" description="Transcription factor Iwr1" evidence="3">
    <location>
        <begin position="315"/>
        <end position="387"/>
    </location>
</feature>
<dbReference type="GO" id="GO:0005737">
    <property type="term" value="C:cytoplasm"/>
    <property type="evidence" value="ECO:0007669"/>
    <property type="project" value="TreeGrafter"/>
</dbReference>
<dbReference type="GO" id="GO:0006606">
    <property type="term" value="P:protein import into nucleus"/>
    <property type="evidence" value="ECO:0007669"/>
    <property type="project" value="InterPro"/>
</dbReference>
<gene>
    <name evidence="4" type="ORF">B0H67DRAFT_491594</name>
</gene>
<keyword evidence="5" id="KW-1185">Reference proteome</keyword>
<feature type="compositionally biased region" description="Polar residues" evidence="2">
    <location>
        <begin position="121"/>
        <end position="130"/>
    </location>
</feature>
<dbReference type="AlphaFoldDB" id="A0AA40A883"/>
<comment type="caution">
    <text evidence="4">The sequence shown here is derived from an EMBL/GenBank/DDBJ whole genome shotgun (WGS) entry which is preliminary data.</text>
</comment>
<proteinExistence type="inferred from homology"/>
<feature type="compositionally biased region" description="Low complexity" evidence="2">
    <location>
        <begin position="189"/>
        <end position="198"/>
    </location>
</feature>
<feature type="compositionally biased region" description="Acidic residues" evidence="2">
    <location>
        <begin position="383"/>
        <end position="395"/>
    </location>
</feature>
<dbReference type="InterPro" id="IPR013883">
    <property type="entry name" value="TF_Iwr1_dom"/>
</dbReference>
<dbReference type="InterPro" id="IPR040150">
    <property type="entry name" value="Iwr1"/>
</dbReference>
<feature type="compositionally biased region" description="Basic and acidic residues" evidence="2">
    <location>
        <begin position="396"/>
        <end position="405"/>
    </location>
</feature>
<feature type="region of interest" description="Disordered" evidence="2">
    <location>
        <begin position="356"/>
        <end position="415"/>
    </location>
</feature>
<reference evidence="4" key="1">
    <citation type="submission" date="2023-06" db="EMBL/GenBank/DDBJ databases">
        <title>Genome-scale phylogeny and comparative genomics of the fungal order Sordariales.</title>
        <authorList>
            <consortium name="Lawrence Berkeley National Laboratory"/>
            <person name="Hensen N."/>
            <person name="Bonometti L."/>
            <person name="Westerberg I."/>
            <person name="Brannstrom I.O."/>
            <person name="Guillou S."/>
            <person name="Cros-Aarteil S."/>
            <person name="Calhoun S."/>
            <person name="Haridas S."/>
            <person name="Kuo A."/>
            <person name="Mondo S."/>
            <person name="Pangilinan J."/>
            <person name="Riley R."/>
            <person name="Labutti K."/>
            <person name="Andreopoulos B."/>
            <person name="Lipzen A."/>
            <person name="Chen C."/>
            <person name="Yanf M."/>
            <person name="Daum C."/>
            <person name="Ng V."/>
            <person name="Clum A."/>
            <person name="Steindorff A."/>
            <person name="Ohm R."/>
            <person name="Martin F."/>
            <person name="Silar P."/>
            <person name="Natvig D."/>
            <person name="Lalanne C."/>
            <person name="Gautier V."/>
            <person name="Ament-Velasquez S.L."/>
            <person name="Kruys A."/>
            <person name="Hutchinson M.I."/>
            <person name="Powell A.J."/>
            <person name="Barry K."/>
            <person name="Miller A.N."/>
            <person name="Grigoriev I.V."/>
            <person name="Debuchy R."/>
            <person name="Gladieux P."/>
            <person name="Thoren M.H."/>
            <person name="Johannesson H."/>
        </authorList>
    </citation>
    <scope>NUCLEOTIDE SEQUENCE</scope>
    <source>
        <strain evidence="4">SMH4607-1</strain>
    </source>
</reference>
<evidence type="ECO:0000256" key="2">
    <source>
        <dbReference type="SAM" id="MobiDB-lite"/>
    </source>
</evidence>
<evidence type="ECO:0000256" key="1">
    <source>
        <dbReference type="ARBA" id="ARBA00010218"/>
    </source>
</evidence>
<feature type="compositionally biased region" description="Basic and acidic residues" evidence="2">
    <location>
        <begin position="144"/>
        <end position="153"/>
    </location>
</feature>
<protein>
    <recommendedName>
        <fullName evidence="3">Transcription factor Iwr1 domain-containing protein</fullName>
    </recommendedName>
</protein>
<evidence type="ECO:0000313" key="4">
    <source>
        <dbReference type="EMBL" id="KAK0711122.1"/>
    </source>
</evidence>
<organism evidence="4 5">
    <name type="scientific">Lasiosphaeris hirsuta</name>
    <dbReference type="NCBI Taxonomy" id="260670"/>
    <lineage>
        <taxon>Eukaryota</taxon>
        <taxon>Fungi</taxon>
        <taxon>Dikarya</taxon>
        <taxon>Ascomycota</taxon>
        <taxon>Pezizomycotina</taxon>
        <taxon>Sordariomycetes</taxon>
        <taxon>Sordariomycetidae</taxon>
        <taxon>Sordariales</taxon>
        <taxon>Lasiosphaeriaceae</taxon>
        <taxon>Lasiosphaeris</taxon>
    </lineage>
</organism>
<feature type="compositionally biased region" description="Acidic residues" evidence="2">
    <location>
        <begin position="358"/>
        <end position="375"/>
    </location>
</feature>
<feature type="region of interest" description="Disordered" evidence="2">
    <location>
        <begin position="121"/>
        <end position="226"/>
    </location>
</feature>
<dbReference type="Proteomes" id="UP001172102">
    <property type="component" value="Unassembled WGS sequence"/>
</dbReference>
<evidence type="ECO:0000313" key="5">
    <source>
        <dbReference type="Proteomes" id="UP001172102"/>
    </source>
</evidence>
<dbReference type="PANTHER" id="PTHR28063:SF1">
    <property type="entry name" value="RNA POLYMERASE II NUCLEAR LOCALIZATION PROTEIN IWR1"/>
    <property type="match status" value="1"/>
</dbReference>
<feature type="compositionally biased region" description="Polar residues" evidence="2">
    <location>
        <begin position="207"/>
        <end position="217"/>
    </location>
</feature>
<name>A0AA40A883_9PEZI</name>
<accession>A0AA40A883</accession>
<evidence type="ECO:0000259" key="3">
    <source>
        <dbReference type="Pfam" id="PF08574"/>
    </source>
</evidence>
<dbReference type="PANTHER" id="PTHR28063">
    <property type="entry name" value="RNA POLYMERASE II NUCLEAR LOCALIZATION PROTEIN IWR1"/>
    <property type="match status" value="1"/>
</dbReference>
<comment type="similarity">
    <text evidence="1">Belongs to the IWR1/SLC7A6OS family.</text>
</comment>
<dbReference type="EMBL" id="JAUKUA010000005">
    <property type="protein sequence ID" value="KAK0711122.1"/>
    <property type="molecule type" value="Genomic_DNA"/>
</dbReference>